<organism evidence="2 3">
    <name type="scientific">Macrophomina phaseolina</name>
    <dbReference type="NCBI Taxonomy" id="35725"/>
    <lineage>
        <taxon>Eukaryota</taxon>
        <taxon>Fungi</taxon>
        <taxon>Dikarya</taxon>
        <taxon>Ascomycota</taxon>
        <taxon>Pezizomycotina</taxon>
        <taxon>Dothideomycetes</taxon>
        <taxon>Dothideomycetes incertae sedis</taxon>
        <taxon>Botryosphaeriales</taxon>
        <taxon>Botryosphaeriaceae</taxon>
        <taxon>Macrophomina</taxon>
    </lineage>
</organism>
<accession>A0ABQ8FZE5</accession>
<comment type="caution">
    <text evidence="2">The sequence shown here is derived from an EMBL/GenBank/DDBJ whole genome shotgun (WGS) entry which is preliminary data.</text>
</comment>
<dbReference type="EMBL" id="JAGTJR010000033">
    <property type="protein sequence ID" value="KAH7038520.1"/>
    <property type="molecule type" value="Genomic_DNA"/>
</dbReference>
<proteinExistence type="predicted"/>
<evidence type="ECO:0000313" key="3">
    <source>
        <dbReference type="Proteomes" id="UP000774617"/>
    </source>
</evidence>
<evidence type="ECO:0000256" key="1">
    <source>
        <dbReference type="SAM" id="MobiDB-lite"/>
    </source>
</evidence>
<keyword evidence="3" id="KW-1185">Reference proteome</keyword>
<protein>
    <submittedName>
        <fullName evidence="2">Uncharacterized protein</fullName>
    </submittedName>
</protein>
<dbReference type="Proteomes" id="UP000774617">
    <property type="component" value="Unassembled WGS sequence"/>
</dbReference>
<gene>
    <name evidence="2" type="ORF">B0J12DRAFT_677347</name>
</gene>
<evidence type="ECO:0000313" key="2">
    <source>
        <dbReference type="EMBL" id="KAH7038520.1"/>
    </source>
</evidence>
<name>A0ABQ8FZE5_9PEZI</name>
<reference evidence="2 3" key="1">
    <citation type="journal article" date="2021" name="Nat. Commun.">
        <title>Genetic determinants of endophytism in the Arabidopsis root mycobiome.</title>
        <authorList>
            <person name="Mesny F."/>
            <person name="Miyauchi S."/>
            <person name="Thiergart T."/>
            <person name="Pickel B."/>
            <person name="Atanasova L."/>
            <person name="Karlsson M."/>
            <person name="Huettel B."/>
            <person name="Barry K.W."/>
            <person name="Haridas S."/>
            <person name="Chen C."/>
            <person name="Bauer D."/>
            <person name="Andreopoulos W."/>
            <person name="Pangilinan J."/>
            <person name="LaButti K."/>
            <person name="Riley R."/>
            <person name="Lipzen A."/>
            <person name="Clum A."/>
            <person name="Drula E."/>
            <person name="Henrissat B."/>
            <person name="Kohler A."/>
            <person name="Grigoriev I.V."/>
            <person name="Martin F.M."/>
            <person name="Hacquard S."/>
        </authorList>
    </citation>
    <scope>NUCLEOTIDE SEQUENCE [LARGE SCALE GENOMIC DNA]</scope>
    <source>
        <strain evidence="2 3">MPI-SDFR-AT-0080</strain>
    </source>
</reference>
<feature type="region of interest" description="Disordered" evidence="1">
    <location>
        <begin position="65"/>
        <end position="115"/>
    </location>
</feature>
<sequence length="172" mass="18586">MSERPCTATRPALPCPALSCPVMACPALPAASPRSKELAGGAMLHAPSESTRGPISIVTNLPTTTRKRQVSPGRIGNAHHTLPSAVGAARGGRDGEPRPLSRTRKFQQPERLGPASSEIDGDCGRLLWELLQQVIRAGRGEVICSACCQRREKHFRLRRLEGERRARPEAEA</sequence>